<dbReference type="Gene3D" id="3.40.50.300">
    <property type="entry name" value="P-loop containing nucleotide triphosphate hydrolases"/>
    <property type="match status" value="1"/>
</dbReference>
<dbReference type="InterPro" id="IPR002543">
    <property type="entry name" value="FtsK_dom"/>
</dbReference>
<evidence type="ECO:0000256" key="2">
    <source>
        <dbReference type="ARBA" id="ARBA00022840"/>
    </source>
</evidence>
<feature type="domain" description="FtsK" evidence="3">
    <location>
        <begin position="1"/>
        <end position="49"/>
    </location>
</feature>
<organism evidence="4 5">
    <name type="scientific">Staphylococcus gallinarum</name>
    <dbReference type="NCBI Taxonomy" id="1293"/>
    <lineage>
        <taxon>Bacteria</taxon>
        <taxon>Bacillati</taxon>
        <taxon>Bacillota</taxon>
        <taxon>Bacilli</taxon>
        <taxon>Bacillales</taxon>
        <taxon>Staphylococcaceae</taxon>
        <taxon>Staphylococcus</taxon>
    </lineage>
</organism>
<dbReference type="PANTHER" id="PTHR22683">
    <property type="entry name" value="SPORULATION PROTEIN RELATED"/>
    <property type="match status" value="1"/>
</dbReference>
<dbReference type="PANTHER" id="PTHR22683:SF42">
    <property type="entry name" value="DNA TRANSLOCASE SFTA"/>
    <property type="match status" value="1"/>
</dbReference>
<dbReference type="GO" id="GO:0005524">
    <property type="term" value="F:ATP binding"/>
    <property type="evidence" value="ECO:0007669"/>
    <property type="project" value="UniProtKB-KW"/>
</dbReference>
<name>A0A380FHE4_STAGA</name>
<dbReference type="Pfam" id="PF01580">
    <property type="entry name" value="FtsK_SpoIIIE"/>
    <property type="match status" value="1"/>
</dbReference>
<dbReference type="InterPro" id="IPR050206">
    <property type="entry name" value="FtsK/SpoIIIE/SftA"/>
</dbReference>
<evidence type="ECO:0000259" key="3">
    <source>
        <dbReference type="Pfam" id="PF01580"/>
    </source>
</evidence>
<keyword evidence="2" id="KW-0067">ATP-binding</keyword>
<evidence type="ECO:0000256" key="1">
    <source>
        <dbReference type="ARBA" id="ARBA00022741"/>
    </source>
</evidence>
<accession>A0A380FHE4</accession>
<proteinExistence type="predicted"/>
<evidence type="ECO:0000313" key="5">
    <source>
        <dbReference type="Proteomes" id="UP000255277"/>
    </source>
</evidence>
<sequence>MSLLYKNHPEELRLLLIDPKMVELAPYNDLPHLVSPVITDVKAATQSLKMGC</sequence>
<reference evidence="4 5" key="1">
    <citation type="submission" date="2018-06" db="EMBL/GenBank/DDBJ databases">
        <authorList>
            <consortium name="Pathogen Informatics"/>
            <person name="Doyle S."/>
        </authorList>
    </citation>
    <scope>NUCLEOTIDE SEQUENCE [LARGE SCALE GENOMIC DNA]</scope>
    <source>
        <strain evidence="4 5">NCTC12195</strain>
    </source>
</reference>
<dbReference type="AlphaFoldDB" id="A0A380FHE4"/>
<dbReference type="Proteomes" id="UP000255277">
    <property type="component" value="Unassembled WGS sequence"/>
</dbReference>
<protein>
    <submittedName>
        <fullName evidence="4">DNA translocase stage III sporulation prot</fullName>
    </submittedName>
</protein>
<keyword evidence="1" id="KW-0547">Nucleotide-binding</keyword>
<dbReference type="InterPro" id="IPR027417">
    <property type="entry name" value="P-loop_NTPase"/>
</dbReference>
<evidence type="ECO:0000313" key="4">
    <source>
        <dbReference type="EMBL" id="SUM33617.1"/>
    </source>
</evidence>
<dbReference type="GO" id="GO:0003677">
    <property type="term" value="F:DNA binding"/>
    <property type="evidence" value="ECO:0007669"/>
    <property type="project" value="InterPro"/>
</dbReference>
<dbReference type="EMBL" id="UHDK01000001">
    <property type="protein sequence ID" value="SUM33617.1"/>
    <property type="molecule type" value="Genomic_DNA"/>
</dbReference>
<gene>
    <name evidence="4" type="primary">sftA_3</name>
    <name evidence="4" type="ORF">NCTC12195_03083</name>
</gene>